<dbReference type="InterPro" id="IPR053160">
    <property type="entry name" value="MFS_DHA3_Transporter"/>
</dbReference>
<protein>
    <recommendedName>
        <fullName evidence="4">Major facilitator superfamily (MFS) profile domain-containing protein</fullName>
    </recommendedName>
</protein>
<keyword evidence="2" id="KW-0472">Membrane</keyword>
<reference evidence="3" key="1">
    <citation type="submission" date="2020-10" db="EMBL/GenBank/DDBJ databases">
        <authorList>
            <person name="Kadnikov V."/>
            <person name="Beletsky A.V."/>
            <person name="Mardanov A.V."/>
            <person name="Karnachuk O.V."/>
            <person name="Ravin N.V."/>
        </authorList>
    </citation>
    <scope>NUCLEOTIDE SEQUENCE</scope>
    <source>
        <strain evidence="3">Bu02</strain>
    </source>
</reference>
<evidence type="ECO:0008006" key="4">
    <source>
        <dbReference type="Google" id="ProtNLM"/>
    </source>
</evidence>
<feature type="transmembrane region" description="Helical" evidence="2">
    <location>
        <begin position="200"/>
        <end position="221"/>
    </location>
</feature>
<dbReference type="Gene3D" id="1.20.1250.20">
    <property type="entry name" value="MFS general substrate transporter like domains"/>
    <property type="match status" value="1"/>
</dbReference>
<keyword evidence="2" id="KW-1133">Transmembrane helix</keyword>
<feature type="transmembrane region" description="Helical" evidence="2">
    <location>
        <begin position="66"/>
        <end position="83"/>
    </location>
</feature>
<dbReference type="PANTHER" id="PTHR23530">
    <property type="entry name" value="TRANSPORT PROTEIN-RELATED"/>
    <property type="match status" value="1"/>
</dbReference>
<feature type="transmembrane region" description="Helical" evidence="2">
    <location>
        <begin position="227"/>
        <end position="247"/>
    </location>
</feature>
<accession>A0AAT9LHT7</accession>
<gene>
    <name evidence="3" type="ORF">IMF26_04900</name>
</gene>
<dbReference type="Pfam" id="PF07690">
    <property type="entry name" value="MFS_1"/>
    <property type="match status" value="1"/>
</dbReference>
<proteinExistence type="predicted"/>
<dbReference type="KEGG" id="fcz:IMF26_04900"/>
<dbReference type="EMBL" id="CP062796">
    <property type="protein sequence ID" value="QUL99390.1"/>
    <property type="molecule type" value="Genomic_DNA"/>
</dbReference>
<evidence type="ECO:0000313" key="3">
    <source>
        <dbReference type="EMBL" id="QUL99390.1"/>
    </source>
</evidence>
<evidence type="ECO:0000256" key="1">
    <source>
        <dbReference type="ARBA" id="ARBA00004651"/>
    </source>
</evidence>
<reference evidence="3" key="2">
    <citation type="journal article" date="2023" name="Biology">
        <title>Prokaryotic Life Associated with Coal-Fire Gas Vents Revealed by Metagenomics.</title>
        <authorList>
            <person name="Kadnikov V.V."/>
            <person name="Mardanov A.V."/>
            <person name="Beletsky A.V."/>
            <person name="Karnachuk O.V."/>
            <person name="Ravin N.V."/>
        </authorList>
    </citation>
    <scope>NUCLEOTIDE SEQUENCE</scope>
    <source>
        <strain evidence="3">Bu02</strain>
    </source>
</reference>
<sequence>MAGRTVAAISSLLILEAPSWSLLAVGFVLNAISYTCHSGAFEALVYDSLSPAQNGEFTRLWGNLNPIYLAGTALTAICAAVIARLSLDWLYVMSVAVDLVAVFVSFLFDEPPRIHKAGLPEVQYDASLEHGHKQVPGSESECQPGSKLDNHNNRLAYVAYVNEHQACQPDSELDNHFRHGILTDIRNLVKTLQKSDLRNLLFLWALVCALGTSIRFLGQSFLQEHGISITFIGIAGTLGNLLAIVPTRYSYRLQARFGSLRPVVIGSFLVPAFGTFFGPRAPARRPPFQMLGGSYVSEPYGSNGNNVPNFLGCR</sequence>
<dbReference type="GO" id="GO:0022857">
    <property type="term" value="F:transmembrane transporter activity"/>
    <property type="evidence" value="ECO:0007669"/>
    <property type="project" value="InterPro"/>
</dbReference>
<dbReference type="PANTHER" id="PTHR23530:SF1">
    <property type="entry name" value="PERMEASE, MAJOR FACILITATOR SUPERFAMILY-RELATED"/>
    <property type="match status" value="1"/>
</dbReference>
<feature type="transmembrane region" description="Helical" evidence="2">
    <location>
        <begin position="89"/>
        <end position="108"/>
    </location>
</feature>
<feature type="transmembrane region" description="Helical" evidence="2">
    <location>
        <begin position="259"/>
        <end position="278"/>
    </location>
</feature>
<keyword evidence="2" id="KW-0812">Transmembrane</keyword>
<dbReference type="SUPFAM" id="SSF103473">
    <property type="entry name" value="MFS general substrate transporter"/>
    <property type="match status" value="1"/>
</dbReference>
<dbReference type="InterPro" id="IPR011701">
    <property type="entry name" value="MFS"/>
</dbReference>
<dbReference type="AlphaFoldDB" id="A0AAT9LHT7"/>
<dbReference type="GO" id="GO:0005886">
    <property type="term" value="C:plasma membrane"/>
    <property type="evidence" value="ECO:0007669"/>
    <property type="project" value="UniProtKB-SubCell"/>
</dbReference>
<comment type="subcellular location">
    <subcellularLocation>
        <location evidence="1">Cell membrane</location>
        <topology evidence="1">Multi-pass membrane protein</topology>
    </subcellularLocation>
</comment>
<organism evidence="3">
    <name type="scientific">Candidatus Fermentithermobacillus carboniphilus</name>
    <dbReference type="NCBI Taxonomy" id="3085328"/>
    <lineage>
        <taxon>Bacteria</taxon>
        <taxon>Bacillati</taxon>
        <taxon>Bacillota</taxon>
        <taxon>Candidatus Fermentithermobacillia</taxon>
        <taxon>Candidatus Fermentithermobacillales</taxon>
        <taxon>Candidatus Fermentithermobacillaceae</taxon>
        <taxon>Candidatus Fermentithermobacillus</taxon>
    </lineage>
</organism>
<evidence type="ECO:0000256" key="2">
    <source>
        <dbReference type="SAM" id="Phobius"/>
    </source>
</evidence>
<name>A0AAT9LHT7_9FIRM</name>
<dbReference type="InterPro" id="IPR036259">
    <property type="entry name" value="MFS_trans_sf"/>
</dbReference>